<organism evidence="1 2">
    <name type="scientific">Acrocarpospora phusangensis</name>
    <dbReference type="NCBI Taxonomy" id="1070424"/>
    <lineage>
        <taxon>Bacteria</taxon>
        <taxon>Bacillati</taxon>
        <taxon>Actinomycetota</taxon>
        <taxon>Actinomycetes</taxon>
        <taxon>Streptosporangiales</taxon>
        <taxon>Streptosporangiaceae</taxon>
        <taxon>Acrocarpospora</taxon>
    </lineage>
</organism>
<comment type="caution">
    <text evidence="1">The sequence shown here is derived from an EMBL/GenBank/DDBJ whole genome shotgun (WGS) entry which is preliminary data.</text>
</comment>
<dbReference type="RefSeq" id="WP_204045716.1">
    <property type="nucleotide sequence ID" value="NZ_BOOA01000108.1"/>
</dbReference>
<evidence type="ECO:0000313" key="1">
    <source>
        <dbReference type="EMBL" id="GIH29099.1"/>
    </source>
</evidence>
<dbReference type="Proteomes" id="UP000640052">
    <property type="component" value="Unassembled WGS sequence"/>
</dbReference>
<keyword evidence="2" id="KW-1185">Reference proteome</keyword>
<dbReference type="AlphaFoldDB" id="A0A919QHC9"/>
<protein>
    <submittedName>
        <fullName evidence="1">Uncharacterized protein</fullName>
    </submittedName>
</protein>
<accession>A0A919QHC9</accession>
<dbReference type="EMBL" id="BOOA01000108">
    <property type="protein sequence ID" value="GIH29099.1"/>
    <property type="molecule type" value="Genomic_DNA"/>
</dbReference>
<gene>
    <name evidence="1" type="ORF">Aph01nite_74090</name>
</gene>
<reference evidence="1" key="1">
    <citation type="submission" date="2021-01" db="EMBL/GenBank/DDBJ databases">
        <title>Whole genome shotgun sequence of Acrocarpospora phusangensis NBRC 108782.</title>
        <authorList>
            <person name="Komaki H."/>
            <person name="Tamura T."/>
        </authorList>
    </citation>
    <scope>NUCLEOTIDE SEQUENCE</scope>
    <source>
        <strain evidence="1">NBRC 108782</strain>
    </source>
</reference>
<name>A0A919QHC9_9ACTN</name>
<proteinExistence type="predicted"/>
<sequence>MHIYKHGFPASVPRQTAIEQASAAALALAAEDPTLDGSIISADILETDAHREAGEYLVRVVLGPDDRPVADPLEARRAELLAELAELEQRMTGTSA</sequence>
<evidence type="ECO:0000313" key="2">
    <source>
        <dbReference type="Proteomes" id="UP000640052"/>
    </source>
</evidence>